<feature type="compositionally biased region" description="Polar residues" evidence="1">
    <location>
        <begin position="1"/>
        <end position="11"/>
    </location>
</feature>
<dbReference type="Proteomes" id="UP000554482">
    <property type="component" value="Unassembled WGS sequence"/>
</dbReference>
<proteinExistence type="predicted"/>
<gene>
    <name evidence="2" type="ORF">FRX31_013689</name>
</gene>
<sequence length="98" mass="11022">MVFNNAGSCSLNGLDDEKGDVQDGKEKGQPMIELDEKGSMSFTSTKKRQVSSVKRQHGKKDPFMEEMMNGIFKGVNERHDKLTNVVHPFSLESNYVKV</sequence>
<evidence type="ECO:0000256" key="1">
    <source>
        <dbReference type="SAM" id="MobiDB-lite"/>
    </source>
</evidence>
<evidence type="ECO:0000313" key="2">
    <source>
        <dbReference type="EMBL" id="KAF5196725.1"/>
    </source>
</evidence>
<feature type="compositionally biased region" description="Basic and acidic residues" evidence="1">
    <location>
        <begin position="15"/>
        <end position="38"/>
    </location>
</feature>
<evidence type="ECO:0000313" key="3">
    <source>
        <dbReference type="Proteomes" id="UP000554482"/>
    </source>
</evidence>
<comment type="caution">
    <text evidence="2">The sequence shown here is derived from an EMBL/GenBank/DDBJ whole genome shotgun (WGS) entry which is preliminary data.</text>
</comment>
<reference evidence="2 3" key="1">
    <citation type="submission" date="2020-06" db="EMBL/GenBank/DDBJ databases">
        <title>Transcriptomic and genomic resources for Thalictrum thalictroides and T. hernandezii: Facilitating candidate gene discovery in an emerging model plant lineage.</title>
        <authorList>
            <person name="Arias T."/>
            <person name="Riano-Pachon D.M."/>
            <person name="Di Stilio V.S."/>
        </authorList>
    </citation>
    <scope>NUCLEOTIDE SEQUENCE [LARGE SCALE GENOMIC DNA]</scope>
    <source>
        <strain evidence="3">cv. WT478/WT964</strain>
        <tissue evidence="2">Leaves</tissue>
    </source>
</reference>
<keyword evidence="3" id="KW-1185">Reference proteome</keyword>
<protein>
    <submittedName>
        <fullName evidence="2">Uncharacterized protein</fullName>
    </submittedName>
</protein>
<accession>A0A7J6WJT8</accession>
<name>A0A7J6WJT8_THATH</name>
<dbReference type="EMBL" id="JABWDY010015597">
    <property type="protein sequence ID" value="KAF5196725.1"/>
    <property type="molecule type" value="Genomic_DNA"/>
</dbReference>
<organism evidence="2 3">
    <name type="scientific">Thalictrum thalictroides</name>
    <name type="common">Rue-anemone</name>
    <name type="synonym">Anemone thalictroides</name>
    <dbReference type="NCBI Taxonomy" id="46969"/>
    <lineage>
        <taxon>Eukaryota</taxon>
        <taxon>Viridiplantae</taxon>
        <taxon>Streptophyta</taxon>
        <taxon>Embryophyta</taxon>
        <taxon>Tracheophyta</taxon>
        <taxon>Spermatophyta</taxon>
        <taxon>Magnoliopsida</taxon>
        <taxon>Ranunculales</taxon>
        <taxon>Ranunculaceae</taxon>
        <taxon>Thalictroideae</taxon>
        <taxon>Thalictrum</taxon>
    </lineage>
</organism>
<dbReference type="AlphaFoldDB" id="A0A7J6WJT8"/>
<feature type="region of interest" description="Disordered" evidence="1">
    <location>
        <begin position="1"/>
        <end position="65"/>
    </location>
</feature>
<feature type="compositionally biased region" description="Basic residues" evidence="1">
    <location>
        <begin position="45"/>
        <end position="58"/>
    </location>
</feature>